<dbReference type="InterPro" id="IPR029045">
    <property type="entry name" value="ClpP/crotonase-like_dom_sf"/>
</dbReference>
<dbReference type="CDD" id="cd06558">
    <property type="entry name" value="crotonase-like"/>
    <property type="match status" value="1"/>
</dbReference>
<dbReference type="PANTHER" id="PTHR11941">
    <property type="entry name" value="ENOYL-COA HYDRATASE-RELATED"/>
    <property type="match status" value="1"/>
</dbReference>
<dbReference type="Gene3D" id="3.90.226.10">
    <property type="entry name" value="2-enoyl-CoA Hydratase, Chain A, domain 1"/>
    <property type="match status" value="1"/>
</dbReference>
<evidence type="ECO:0000313" key="2">
    <source>
        <dbReference type="EMBL" id="KUG03295.1"/>
    </source>
</evidence>
<reference evidence="2" key="1">
    <citation type="journal article" date="2015" name="Proc. Natl. Acad. Sci. U.S.A.">
        <title>Networks of energetic and metabolic interactions define dynamics in microbial communities.</title>
        <authorList>
            <person name="Embree M."/>
            <person name="Liu J.K."/>
            <person name="Al-Bassam M.M."/>
            <person name="Zengler K."/>
        </authorList>
    </citation>
    <scope>NUCLEOTIDE SEQUENCE</scope>
</reference>
<proteinExistence type="inferred from homology"/>
<dbReference type="PANTHER" id="PTHR11941:SF54">
    <property type="entry name" value="ENOYL-COA HYDRATASE, MITOCHONDRIAL"/>
    <property type="match status" value="1"/>
</dbReference>
<gene>
    <name evidence="2" type="ORF">ASZ90_019394</name>
</gene>
<dbReference type="InterPro" id="IPR001753">
    <property type="entry name" value="Enoyl-CoA_hydra/iso"/>
</dbReference>
<dbReference type="SUPFAM" id="SSF52096">
    <property type="entry name" value="ClpP/crotonase"/>
    <property type="match status" value="1"/>
</dbReference>
<dbReference type="InterPro" id="IPR018376">
    <property type="entry name" value="Enoyl-CoA_hyd/isom_CS"/>
</dbReference>
<dbReference type="AlphaFoldDB" id="A0A0W8E3R7"/>
<evidence type="ECO:0000256" key="1">
    <source>
        <dbReference type="ARBA" id="ARBA00005254"/>
    </source>
</evidence>
<name>A0A0W8E3R7_9ZZZZ</name>
<dbReference type="GO" id="GO:0004300">
    <property type="term" value="F:enoyl-CoA hydratase activity"/>
    <property type="evidence" value="ECO:0007669"/>
    <property type="project" value="UniProtKB-EC"/>
</dbReference>
<organism evidence="2">
    <name type="scientific">hydrocarbon metagenome</name>
    <dbReference type="NCBI Taxonomy" id="938273"/>
    <lineage>
        <taxon>unclassified sequences</taxon>
        <taxon>metagenomes</taxon>
        <taxon>ecological metagenomes</taxon>
    </lineage>
</organism>
<protein>
    <submittedName>
        <fullName evidence="2">Enoyl-coa hydratase</fullName>
        <ecNumber evidence="2">4.2.1.17</ecNumber>
    </submittedName>
</protein>
<dbReference type="EC" id="4.2.1.17" evidence="2"/>
<comment type="similarity">
    <text evidence="1">Belongs to the enoyl-CoA hydratase/isomerase family.</text>
</comment>
<dbReference type="EMBL" id="LNQE01001888">
    <property type="protein sequence ID" value="KUG03295.1"/>
    <property type="molecule type" value="Genomic_DNA"/>
</dbReference>
<dbReference type="GO" id="GO:0006635">
    <property type="term" value="P:fatty acid beta-oxidation"/>
    <property type="evidence" value="ECO:0007669"/>
    <property type="project" value="TreeGrafter"/>
</dbReference>
<keyword evidence="2" id="KW-0456">Lyase</keyword>
<accession>A0A0W8E3R7</accession>
<dbReference type="PROSITE" id="PS00166">
    <property type="entry name" value="ENOYL_COA_HYDRATASE"/>
    <property type="match status" value="1"/>
</dbReference>
<comment type="caution">
    <text evidence="2">The sequence shown here is derived from an EMBL/GenBank/DDBJ whole genome shotgun (WGS) entry which is preliminary data.</text>
</comment>
<sequence length="251" mass="27499">MFQLRDNSLIDINTDQQVATITLDSPPANVISSSMVKELQQACLELARTMTAVIITGRGNHSFSTGASIKEQGHNSPADNQNYFLELYHMLETIADLPCPIIAAINGYALGAGFELALCSDIRIMDETAVMGAVGVNLGLVFSTQRLPRLIGAGKAKEMLFTGRRLDAREALALGIVEYVTPAGLALTKAQEIAKVIASKNTHNLHSIKKAVNQGLNMDLAQALELESRYLIEMLDTENYRLRVKRFLHEE</sequence>
<dbReference type="Pfam" id="PF00378">
    <property type="entry name" value="ECH_1"/>
    <property type="match status" value="1"/>
</dbReference>